<reference evidence="7" key="1">
    <citation type="journal article" date="2016" name="Genome Announc.">
        <title>Draft Genome Sequences of Five Rapidly Growing Mycobacterium Species, M. thermoresistibile, M. fortuitum subsp. acetamidolyticum, M. canariasense, M. brisbanense, and M. novocastrense.</title>
        <authorList>
            <person name="Katahira K."/>
            <person name="Ogura Y."/>
            <person name="Gotoh Y."/>
            <person name="Hayashi T."/>
        </authorList>
    </citation>
    <scope>NUCLEOTIDE SEQUENCE [LARGE SCALE GENOMIC DNA]</scope>
    <source>
        <strain evidence="7">JCM15654</strain>
    </source>
</reference>
<keyword evidence="2" id="KW-0285">Flavoprotein</keyword>
<dbReference type="GO" id="GO:0050660">
    <property type="term" value="F:flavin adenine dinucleotide binding"/>
    <property type="evidence" value="ECO:0007669"/>
    <property type="project" value="InterPro"/>
</dbReference>
<evidence type="ECO:0000313" key="6">
    <source>
        <dbReference type="EMBL" id="GAS89176.1"/>
    </source>
</evidence>
<sequence>MDAQIAVVGVGTIGSMALWQLARAGVAAIGFEQFTVGHDKSAAGGESRIFRTAYVEGPEYIPYLQRSLDLWRDLESETGAEILTLTSGLTIGSPGGPAITQVLDGCRQYGLDHEFLDHAALQARYPQHLLHSDEVGVIDPHAGVIRPGRAIAAAAKAARDGGAHIVDGTRVDTITSLRGHVEIQAGDRIWKVAQAVVTVGPWIAATVPALARLVVPHRVQLAWHTVSDPDQYGLQRSPVFLRESPHGLVFGFPSLDGATVKVGMHQSYSDFGPSEMVTDPDRLDHTVNRSRITATGRELSMLLAGLTPEPARVETFMDGYTVDGAPVVGRAPGLDNVWILAGFSGHGFKMAPAFGEVAAQLAQTGTAELHTSAFGPDRFARVG</sequence>
<dbReference type="Proteomes" id="UP000069620">
    <property type="component" value="Unassembled WGS sequence"/>
</dbReference>
<dbReference type="EMBL" id="BCSX01000027">
    <property type="protein sequence ID" value="GAS89176.1"/>
    <property type="molecule type" value="Genomic_DNA"/>
</dbReference>
<reference evidence="7" key="2">
    <citation type="submission" date="2016-02" db="EMBL/GenBank/DDBJ databases">
        <title>Draft genome sequence of five rapidly growing Mycobacterium species.</title>
        <authorList>
            <person name="Katahira K."/>
            <person name="Gotou Y."/>
            <person name="Iida K."/>
            <person name="Ogura Y."/>
            <person name="Hayashi T."/>
        </authorList>
    </citation>
    <scope>NUCLEOTIDE SEQUENCE [LARGE SCALE GENOMIC DNA]</scope>
    <source>
        <strain evidence="7">JCM15654</strain>
    </source>
</reference>
<name>A0A100W034_9MYCO</name>
<keyword evidence="4" id="KW-0560">Oxidoreductase</keyword>
<dbReference type="NCBIfam" id="NF008425">
    <property type="entry name" value="PRK11259.1"/>
    <property type="match status" value="1"/>
</dbReference>
<dbReference type="AlphaFoldDB" id="A0A100W034"/>
<dbReference type="Pfam" id="PF01266">
    <property type="entry name" value="DAO"/>
    <property type="match status" value="1"/>
</dbReference>
<evidence type="ECO:0000313" key="7">
    <source>
        <dbReference type="Proteomes" id="UP000069620"/>
    </source>
</evidence>
<dbReference type="Gene3D" id="3.30.9.10">
    <property type="entry name" value="D-Amino Acid Oxidase, subunit A, domain 2"/>
    <property type="match status" value="1"/>
</dbReference>
<dbReference type="GO" id="GO:0008115">
    <property type="term" value="F:sarcosine oxidase activity"/>
    <property type="evidence" value="ECO:0007669"/>
    <property type="project" value="TreeGrafter"/>
</dbReference>
<organism evidence="6 7">
    <name type="scientific">Mycolicibacterium brisbanense</name>
    <dbReference type="NCBI Taxonomy" id="146020"/>
    <lineage>
        <taxon>Bacteria</taxon>
        <taxon>Bacillati</taxon>
        <taxon>Actinomycetota</taxon>
        <taxon>Actinomycetes</taxon>
        <taxon>Mycobacteriales</taxon>
        <taxon>Mycobacteriaceae</taxon>
        <taxon>Mycolicibacterium</taxon>
    </lineage>
</organism>
<protein>
    <recommendedName>
        <fullName evidence="5">FAD dependent oxidoreductase domain-containing protein</fullName>
    </recommendedName>
</protein>
<dbReference type="PANTHER" id="PTHR10961:SF7">
    <property type="entry name" value="FAD DEPENDENT OXIDOREDUCTASE DOMAIN-CONTAINING PROTEIN"/>
    <property type="match status" value="1"/>
</dbReference>
<gene>
    <name evidence="6" type="ORF">RMCB_3272</name>
</gene>
<evidence type="ECO:0000259" key="5">
    <source>
        <dbReference type="Pfam" id="PF01266"/>
    </source>
</evidence>
<dbReference type="SUPFAM" id="SSF51905">
    <property type="entry name" value="FAD/NAD(P)-binding domain"/>
    <property type="match status" value="1"/>
</dbReference>
<keyword evidence="3" id="KW-0274">FAD</keyword>
<dbReference type="OrthoDB" id="9806452at2"/>
<accession>A0A100W034</accession>
<comment type="caution">
    <text evidence="6">The sequence shown here is derived from an EMBL/GenBank/DDBJ whole genome shotgun (WGS) entry which is preliminary data.</text>
</comment>
<proteinExistence type="predicted"/>
<dbReference type="SUPFAM" id="SSF54373">
    <property type="entry name" value="FAD-linked reductases, C-terminal domain"/>
    <property type="match status" value="1"/>
</dbReference>
<evidence type="ECO:0000256" key="4">
    <source>
        <dbReference type="ARBA" id="ARBA00023002"/>
    </source>
</evidence>
<dbReference type="Gene3D" id="3.50.50.60">
    <property type="entry name" value="FAD/NAD(P)-binding domain"/>
    <property type="match status" value="1"/>
</dbReference>
<dbReference type="PANTHER" id="PTHR10961">
    <property type="entry name" value="PEROXISOMAL SARCOSINE OXIDASE"/>
    <property type="match status" value="1"/>
</dbReference>
<evidence type="ECO:0000256" key="3">
    <source>
        <dbReference type="ARBA" id="ARBA00022827"/>
    </source>
</evidence>
<dbReference type="RefSeq" id="WP_063979625.1">
    <property type="nucleotide sequence ID" value="NZ_BCSX01000027.1"/>
</dbReference>
<dbReference type="STRING" id="146020.RMCB_3272"/>
<dbReference type="InterPro" id="IPR036188">
    <property type="entry name" value="FAD/NAD-bd_sf"/>
</dbReference>
<keyword evidence="7" id="KW-1185">Reference proteome</keyword>
<comment type="cofactor">
    <cofactor evidence="1">
        <name>FAD</name>
        <dbReference type="ChEBI" id="CHEBI:57692"/>
    </cofactor>
</comment>
<dbReference type="InterPro" id="IPR045170">
    <property type="entry name" value="MTOX"/>
</dbReference>
<feature type="domain" description="FAD dependent oxidoreductase" evidence="5">
    <location>
        <begin position="5"/>
        <end position="361"/>
    </location>
</feature>
<dbReference type="InterPro" id="IPR006076">
    <property type="entry name" value="FAD-dep_OxRdtase"/>
</dbReference>
<evidence type="ECO:0000256" key="2">
    <source>
        <dbReference type="ARBA" id="ARBA00022630"/>
    </source>
</evidence>
<evidence type="ECO:0000256" key="1">
    <source>
        <dbReference type="ARBA" id="ARBA00001974"/>
    </source>
</evidence>